<gene>
    <name evidence="1" type="ORF">FKW77_002573</name>
</gene>
<dbReference type="Gene3D" id="2.60.40.640">
    <property type="match status" value="1"/>
</dbReference>
<accession>A0A517L2W0</accession>
<dbReference type="OrthoDB" id="3869492at2759"/>
<evidence type="ECO:0000313" key="1">
    <source>
        <dbReference type="EMBL" id="QDS69956.1"/>
    </source>
</evidence>
<dbReference type="AlphaFoldDB" id="A0A517L2W0"/>
<dbReference type="EMBL" id="CP042188">
    <property type="protein sequence ID" value="QDS69956.1"/>
    <property type="molecule type" value="Genomic_DNA"/>
</dbReference>
<keyword evidence="2" id="KW-1185">Reference proteome</keyword>
<reference evidence="1 2" key="1">
    <citation type="submission" date="2019-07" db="EMBL/GenBank/DDBJ databases">
        <title>Finished genome of Venturia effusa.</title>
        <authorList>
            <person name="Young C.A."/>
            <person name="Cox M.P."/>
            <person name="Ganley A.R.D."/>
            <person name="David W.J."/>
        </authorList>
    </citation>
    <scope>NUCLEOTIDE SEQUENCE [LARGE SCALE GENOMIC DNA]</scope>
    <source>
        <strain evidence="2">albino</strain>
    </source>
</reference>
<organism evidence="1 2">
    <name type="scientific">Venturia effusa</name>
    <dbReference type="NCBI Taxonomy" id="50376"/>
    <lineage>
        <taxon>Eukaryota</taxon>
        <taxon>Fungi</taxon>
        <taxon>Dikarya</taxon>
        <taxon>Ascomycota</taxon>
        <taxon>Pezizomycotina</taxon>
        <taxon>Dothideomycetes</taxon>
        <taxon>Pleosporomycetidae</taxon>
        <taxon>Venturiales</taxon>
        <taxon>Venturiaceae</taxon>
        <taxon>Venturia</taxon>
    </lineage>
</organism>
<evidence type="ECO:0000313" key="2">
    <source>
        <dbReference type="Proteomes" id="UP000316270"/>
    </source>
</evidence>
<dbReference type="Proteomes" id="UP000316270">
    <property type="component" value="Chromosome 4"/>
</dbReference>
<proteinExistence type="predicted"/>
<protein>
    <recommendedName>
        <fullName evidence="3">Arrestin-like N-terminal domain-containing protein</fullName>
    </recommendedName>
</protein>
<evidence type="ECO:0008006" key="3">
    <source>
        <dbReference type="Google" id="ProtNLM"/>
    </source>
</evidence>
<name>A0A517L2W0_9PEZI</name>
<sequence length="421" mass="47421">MRAAVAPTMQSPPDTPTKTVPKIQIELSQSENQFYHPGGLVSGNVRYAHPQEVDNFELTMTFYGVNRTFISTPEKKPFQEAVLFEYETSLHNGAAPRNYTGRQHLATMEFYFKWRFPSVAENRHFSQCYGATGGHIWENSRHSLPPSFDGTVPSDQAEKGVKHCAVEYALEAKLYYNRTLITTKKLPIVFLPSRTPSVDPRSSFAFNHSPTLNVGEGDRDSLVEDLSHGLRVQCPERIVQGQPFNISIFAAFDPYTLPEDFVRRLVKMEITRLVMICTTSVRAFGGQSGHNVSSTNQEERSSVQRQIQPASLLSAPRPCHNADGTHELEFVFQASMPSYYHSTFRTFLIANKYRFESPIEIRIGERTIKLPILAPEFAILSCYASPNTKRPMFMPTSFPSGGSSGFCVDALTRSERHCSRV</sequence>
<dbReference type="InterPro" id="IPR014752">
    <property type="entry name" value="Arrestin-like_C"/>
</dbReference>